<sequence>MGGAKKSTKKFEKNHLKDILERRKEGAKIKQRHQLNEKRKAKNANRRDAEDTTEPNPEEEKKKNAFAEMNVDDFFAGGFDIPEEASGKKKASKKDVTPKIGKRKRSADQVQDDEASGSGSEAGSDAAPSDDDEANAFDEHKDQLEALKEKDPEFYKYLKENDAELLDFGDQGDLSEVDELSEGETAKEDEGPAKKKKKAQAQEEEEEPQSTTLTIPMVKKWQSLMEEQHSVRAMRQTVLAFRAASYVHEANPPEQKYIISDPEVYHQVLVTALNVVPKVLGHHLPVKETAAGKVKVSMDSKKFKTLTPLIKSYTSSVHQLLLNLSDASTLKLTLAAMEPMLPYLLQFRKVLKTLIKTVVGIWADVANADTTRITAFLLLRRLMVMGDPGIKETVLKATYEGVVKGSRNTTVHTLAGVNLMKNSAAEIWGIDQNVSYTTGFGFIRQLAMHLRKSITNTTKESYKTIYNWQYVHSLDFWSRVLSQHCDGLVEAKAGKQSALRPLIYPVVQITLGAMRLIPTAQYFPLRFQMTRALLRISRATGTYIPLGAPLLEVLTSAEMRKAPRSSTLKPLEFNTAIRAPKSYLRSRIYQDGVGEQVAELLSEFFVLWSKHIAFPELSVPVVVALKRWLKQVSARNGGNKNGKINQMIVLLVQKVEANARWIEERRLNVTYTPRNRTEVDTFLKDVDWETTPLGAFVKTQRKLREERAAILEEGRREEAKRRADAKSGGDEVMNEFGSDDGSGSDDEEREEELESEIEEEEEDEDEDEMEMEDE</sequence>
<comment type="subcellular location">
    <subcellularLocation>
        <location evidence="1">Nucleus</location>
    </subcellularLocation>
</comment>
<dbReference type="GO" id="GO:0005654">
    <property type="term" value="C:nucleoplasm"/>
    <property type="evidence" value="ECO:0007669"/>
    <property type="project" value="TreeGrafter"/>
</dbReference>
<proteinExistence type="inferred from homology"/>
<protein>
    <recommendedName>
        <fullName evidence="7">Ribosome assembly protein Noc2</fullName>
    </recommendedName>
</protein>
<reference evidence="6" key="1">
    <citation type="journal article" date="2017" name="Nat. Microbiol.">
        <title>Global analysis of biosynthetic gene clusters reveals vast potential of secondary metabolite production in Penicillium species.</title>
        <authorList>
            <person name="Nielsen J.C."/>
            <person name="Grijseels S."/>
            <person name="Prigent S."/>
            <person name="Ji B."/>
            <person name="Dainat J."/>
            <person name="Nielsen K.F."/>
            <person name="Frisvad J.C."/>
            <person name="Workman M."/>
            <person name="Nielsen J."/>
        </authorList>
    </citation>
    <scope>NUCLEOTIDE SEQUENCE [LARGE SCALE GENOMIC DNA]</scope>
    <source>
        <strain evidence="6">IBT 11843</strain>
    </source>
</reference>
<evidence type="ECO:0000256" key="1">
    <source>
        <dbReference type="ARBA" id="ARBA00004123"/>
    </source>
</evidence>
<comment type="caution">
    <text evidence="5">The sequence shown here is derived from an EMBL/GenBank/DDBJ whole genome shotgun (WGS) entry which is preliminary data.</text>
</comment>
<dbReference type="STRING" id="69771.A0A1V6PMD5"/>
<organism evidence="5 6">
    <name type="scientific">Penicillium decumbens</name>
    <dbReference type="NCBI Taxonomy" id="69771"/>
    <lineage>
        <taxon>Eukaryota</taxon>
        <taxon>Fungi</taxon>
        <taxon>Dikarya</taxon>
        <taxon>Ascomycota</taxon>
        <taxon>Pezizomycotina</taxon>
        <taxon>Eurotiomycetes</taxon>
        <taxon>Eurotiomycetidae</taxon>
        <taxon>Eurotiales</taxon>
        <taxon>Aspergillaceae</taxon>
        <taxon>Penicillium</taxon>
    </lineage>
</organism>
<dbReference type="GO" id="GO:0042273">
    <property type="term" value="P:ribosomal large subunit biogenesis"/>
    <property type="evidence" value="ECO:0007669"/>
    <property type="project" value="TreeGrafter"/>
</dbReference>
<dbReference type="GO" id="GO:0030691">
    <property type="term" value="C:Noc2p-Noc3p complex"/>
    <property type="evidence" value="ECO:0007669"/>
    <property type="project" value="TreeGrafter"/>
</dbReference>
<feature type="region of interest" description="Disordered" evidence="4">
    <location>
        <begin position="181"/>
        <end position="212"/>
    </location>
</feature>
<dbReference type="Proteomes" id="UP000191522">
    <property type="component" value="Unassembled WGS sequence"/>
</dbReference>
<dbReference type="GO" id="GO:0005730">
    <property type="term" value="C:nucleolus"/>
    <property type="evidence" value="ECO:0007669"/>
    <property type="project" value="TreeGrafter"/>
</dbReference>
<dbReference type="OMA" id="GCLRYYL"/>
<keyword evidence="6" id="KW-1185">Reference proteome</keyword>
<feature type="region of interest" description="Disordered" evidence="4">
    <location>
        <begin position="714"/>
        <end position="774"/>
    </location>
</feature>
<gene>
    <name evidence="5" type="ORF">PENDEC_c001G05575</name>
</gene>
<accession>A0A1V6PMD5</accession>
<keyword evidence="3" id="KW-0539">Nucleus</keyword>
<feature type="compositionally biased region" description="Acidic residues" evidence="4">
    <location>
        <begin position="742"/>
        <end position="774"/>
    </location>
</feature>
<feature type="compositionally biased region" description="Basic and acidic residues" evidence="4">
    <location>
        <begin position="184"/>
        <end position="193"/>
    </location>
</feature>
<feature type="compositionally biased region" description="Basic and acidic residues" evidence="4">
    <location>
        <begin position="137"/>
        <end position="151"/>
    </location>
</feature>
<comment type="similarity">
    <text evidence="2">Belongs to the NOC2 family.</text>
</comment>
<feature type="compositionally biased region" description="Basic and acidic residues" evidence="4">
    <location>
        <begin position="714"/>
        <end position="729"/>
    </location>
</feature>
<dbReference type="EMBL" id="MDYL01000001">
    <property type="protein sequence ID" value="OQD78134.1"/>
    <property type="molecule type" value="Genomic_DNA"/>
</dbReference>
<dbReference type="Pfam" id="PF03715">
    <property type="entry name" value="Noc2"/>
    <property type="match status" value="1"/>
</dbReference>
<evidence type="ECO:0000256" key="4">
    <source>
        <dbReference type="SAM" id="MobiDB-lite"/>
    </source>
</evidence>
<dbReference type="GO" id="GO:0030690">
    <property type="term" value="C:Noc1p-Noc2p complex"/>
    <property type="evidence" value="ECO:0007669"/>
    <property type="project" value="TreeGrafter"/>
</dbReference>
<evidence type="ECO:0000313" key="6">
    <source>
        <dbReference type="Proteomes" id="UP000191522"/>
    </source>
</evidence>
<dbReference type="OrthoDB" id="10266662at2759"/>
<dbReference type="PANTHER" id="PTHR12687">
    <property type="entry name" value="NUCLEOLAR COMPLEX 2 AND RAD4-RELATED"/>
    <property type="match status" value="1"/>
</dbReference>
<evidence type="ECO:0008006" key="7">
    <source>
        <dbReference type="Google" id="ProtNLM"/>
    </source>
</evidence>
<dbReference type="PANTHER" id="PTHR12687:SF4">
    <property type="entry name" value="NUCLEOLAR COMPLEX PROTEIN 2 HOMOLOG"/>
    <property type="match status" value="1"/>
</dbReference>
<evidence type="ECO:0000256" key="3">
    <source>
        <dbReference type="ARBA" id="ARBA00023242"/>
    </source>
</evidence>
<dbReference type="InterPro" id="IPR005343">
    <property type="entry name" value="Noc2"/>
</dbReference>
<feature type="region of interest" description="Disordered" evidence="4">
    <location>
        <begin position="1"/>
        <end position="151"/>
    </location>
</feature>
<evidence type="ECO:0000256" key="2">
    <source>
        <dbReference type="ARBA" id="ARBA00005907"/>
    </source>
</evidence>
<feature type="compositionally biased region" description="Basic and acidic residues" evidence="4">
    <location>
        <begin position="9"/>
        <end position="38"/>
    </location>
</feature>
<evidence type="ECO:0000313" key="5">
    <source>
        <dbReference type="EMBL" id="OQD78134.1"/>
    </source>
</evidence>
<feature type="compositionally biased region" description="Low complexity" evidence="4">
    <location>
        <begin position="116"/>
        <end position="127"/>
    </location>
</feature>
<dbReference type="AlphaFoldDB" id="A0A1V6PMD5"/>
<name>A0A1V6PMD5_PENDC</name>